<sequence length="158" mass="16968">MFFAAVVVVDDDDDDDVLLNEVVTNYKISEKIWLVINSALFPPLLIGNGTTPAVLGAKPTTAALLPALLTETAAVAAAGEKRGRLQIVVAVVVKAVLFLFVIVIVDELFVAVEDGDKKLSRSSLFPAAGNFSQSQSLPISHGIIKLREFFSLLKVFEI</sequence>
<evidence type="ECO:0000256" key="1">
    <source>
        <dbReference type="SAM" id="Phobius"/>
    </source>
</evidence>
<accession>A0A1A9WEP2</accession>
<dbReference type="EnsemblMetazoa" id="GBRI016895-RA">
    <property type="protein sequence ID" value="GBRI016895-PA"/>
    <property type="gene ID" value="GBRI016895"/>
</dbReference>
<feature type="transmembrane region" description="Helical" evidence="1">
    <location>
        <begin position="87"/>
        <end position="105"/>
    </location>
</feature>
<keyword evidence="1" id="KW-0812">Transmembrane</keyword>
<dbReference type="Proteomes" id="UP000091820">
    <property type="component" value="Unassembled WGS sequence"/>
</dbReference>
<organism evidence="2 3">
    <name type="scientific">Glossina brevipalpis</name>
    <dbReference type="NCBI Taxonomy" id="37001"/>
    <lineage>
        <taxon>Eukaryota</taxon>
        <taxon>Metazoa</taxon>
        <taxon>Ecdysozoa</taxon>
        <taxon>Arthropoda</taxon>
        <taxon>Hexapoda</taxon>
        <taxon>Insecta</taxon>
        <taxon>Pterygota</taxon>
        <taxon>Neoptera</taxon>
        <taxon>Endopterygota</taxon>
        <taxon>Diptera</taxon>
        <taxon>Brachycera</taxon>
        <taxon>Muscomorpha</taxon>
        <taxon>Hippoboscoidea</taxon>
        <taxon>Glossinidae</taxon>
        <taxon>Glossina</taxon>
    </lineage>
</organism>
<evidence type="ECO:0000313" key="2">
    <source>
        <dbReference type="EnsemblMetazoa" id="GBRI016895-PA"/>
    </source>
</evidence>
<reference evidence="2" key="2">
    <citation type="submission" date="2020-05" db="UniProtKB">
        <authorList>
            <consortium name="EnsemblMetazoa"/>
        </authorList>
    </citation>
    <scope>IDENTIFICATION</scope>
    <source>
        <strain evidence="2">IAEA</strain>
    </source>
</reference>
<keyword evidence="1" id="KW-0472">Membrane</keyword>
<keyword evidence="3" id="KW-1185">Reference proteome</keyword>
<keyword evidence="1" id="KW-1133">Transmembrane helix</keyword>
<dbReference type="AlphaFoldDB" id="A0A1A9WEP2"/>
<name>A0A1A9WEP2_9MUSC</name>
<evidence type="ECO:0000313" key="3">
    <source>
        <dbReference type="Proteomes" id="UP000091820"/>
    </source>
</evidence>
<reference evidence="3" key="1">
    <citation type="submission" date="2014-03" db="EMBL/GenBank/DDBJ databases">
        <authorList>
            <person name="Aksoy S."/>
            <person name="Warren W."/>
            <person name="Wilson R.K."/>
        </authorList>
    </citation>
    <scope>NUCLEOTIDE SEQUENCE [LARGE SCALE GENOMIC DNA]</scope>
    <source>
        <strain evidence="3">IAEA</strain>
    </source>
</reference>
<protein>
    <submittedName>
        <fullName evidence="2">Uncharacterized protein</fullName>
    </submittedName>
</protein>
<dbReference type="VEuPathDB" id="VectorBase:GBRI016895"/>
<proteinExistence type="predicted"/>